<dbReference type="EMBL" id="AZRA01000074">
    <property type="protein sequence ID" value="KDB51581.1"/>
    <property type="molecule type" value="Genomic_DNA"/>
</dbReference>
<comment type="caution">
    <text evidence="1">The sequence shown here is derived from an EMBL/GenBank/DDBJ whole genome shotgun (WGS) entry which is preliminary data.</text>
</comment>
<evidence type="ECO:0000313" key="1">
    <source>
        <dbReference type="EMBL" id="KDB51581.1"/>
    </source>
</evidence>
<evidence type="ECO:0000313" key="2">
    <source>
        <dbReference type="Proteomes" id="UP000026714"/>
    </source>
</evidence>
<reference evidence="1 2" key="1">
    <citation type="journal article" date="2014" name="FEMS Microbiol. Ecol.">
        <title>Sphaerotilus natans encrusted with nanoball-shaped Fe(III) oxide minerals formed by nitrate-reducing mixotrophic Fe(II) oxidation.</title>
        <authorList>
            <person name="Park S."/>
            <person name="Kim D.H."/>
            <person name="Lee J.H."/>
            <person name="Hur H.G."/>
        </authorList>
    </citation>
    <scope>NUCLEOTIDE SEQUENCE [LARGE SCALE GENOMIC DNA]</scope>
    <source>
        <strain evidence="1 2">DSM 6575</strain>
    </source>
</reference>
<proteinExistence type="predicted"/>
<name>A0A059KJH1_9BURK</name>
<organism evidence="1 2">
    <name type="scientific">Sphaerotilus natans subsp. natans DSM 6575</name>
    <dbReference type="NCBI Taxonomy" id="1286631"/>
    <lineage>
        <taxon>Bacteria</taxon>
        <taxon>Pseudomonadati</taxon>
        <taxon>Pseudomonadota</taxon>
        <taxon>Betaproteobacteria</taxon>
        <taxon>Burkholderiales</taxon>
        <taxon>Sphaerotilaceae</taxon>
        <taxon>Sphaerotilus</taxon>
    </lineage>
</organism>
<keyword evidence="2" id="KW-1185">Reference proteome</keyword>
<sequence>MNLSGSGSPLLMDTERVSIASIFLNRACHRCRDHASKSGSVPDM</sequence>
<dbReference type="RefSeq" id="WP_259373329.1">
    <property type="nucleotide sequence ID" value="NZ_AZRA01000074.1"/>
</dbReference>
<accession>A0A059KJH1</accession>
<gene>
    <name evidence="1" type="ORF">X805_28520</name>
</gene>
<dbReference type="Proteomes" id="UP000026714">
    <property type="component" value="Unassembled WGS sequence"/>
</dbReference>
<protein>
    <submittedName>
        <fullName evidence="1">Uncharacterized protein</fullName>
    </submittedName>
</protein>
<dbReference type="AlphaFoldDB" id="A0A059KJH1"/>